<dbReference type="AlphaFoldDB" id="A0A4Y2I4R7"/>
<accession>A0A4Y2I4R7</accession>
<name>A0A4Y2I4R7_ARAVE</name>
<comment type="caution">
    <text evidence="1">The sequence shown here is derived from an EMBL/GenBank/DDBJ whole genome shotgun (WGS) entry which is preliminary data.</text>
</comment>
<sequence length="83" mass="9389">MLKCDRCRYWEGSLPLEEIGVDEGSRAEDGGGEKLGAVGDRNARRALFPRSVAWQTSSRSRFVLVDCDRRHSERVMAFLRCVA</sequence>
<dbReference type="Proteomes" id="UP000499080">
    <property type="component" value="Unassembled WGS sequence"/>
</dbReference>
<evidence type="ECO:0000313" key="1">
    <source>
        <dbReference type="EMBL" id="GBM72209.1"/>
    </source>
</evidence>
<protein>
    <submittedName>
        <fullName evidence="1">Uncharacterized protein</fullName>
    </submittedName>
</protein>
<evidence type="ECO:0000313" key="2">
    <source>
        <dbReference type="Proteomes" id="UP000499080"/>
    </source>
</evidence>
<gene>
    <name evidence="1" type="ORF">AVEN_243999_1</name>
</gene>
<keyword evidence="2" id="KW-1185">Reference proteome</keyword>
<reference evidence="1 2" key="1">
    <citation type="journal article" date="2019" name="Sci. Rep.">
        <title>Orb-weaving spider Araneus ventricosus genome elucidates the spidroin gene catalogue.</title>
        <authorList>
            <person name="Kono N."/>
            <person name="Nakamura H."/>
            <person name="Ohtoshi R."/>
            <person name="Moran D.A.P."/>
            <person name="Shinohara A."/>
            <person name="Yoshida Y."/>
            <person name="Fujiwara M."/>
            <person name="Mori M."/>
            <person name="Tomita M."/>
            <person name="Arakawa K."/>
        </authorList>
    </citation>
    <scope>NUCLEOTIDE SEQUENCE [LARGE SCALE GENOMIC DNA]</scope>
</reference>
<proteinExistence type="predicted"/>
<dbReference type="EMBL" id="BGPR01002364">
    <property type="protein sequence ID" value="GBM72209.1"/>
    <property type="molecule type" value="Genomic_DNA"/>
</dbReference>
<organism evidence="1 2">
    <name type="scientific">Araneus ventricosus</name>
    <name type="common">Orbweaver spider</name>
    <name type="synonym">Epeira ventricosa</name>
    <dbReference type="NCBI Taxonomy" id="182803"/>
    <lineage>
        <taxon>Eukaryota</taxon>
        <taxon>Metazoa</taxon>
        <taxon>Ecdysozoa</taxon>
        <taxon>Arthropoda</taxon>
        <taxon>Chelicerata</taxon>
        <taxon>Arachnida</taxon>
        <taxon>Araneae</taxon>
        <taxon>Araneomorphae</taxon>
        <taxon>Entelegynae</taxon>
        <taxon>Araneoidea</taxon>
        <taxon>Araneidae</taxon>
        <taxon>Araneus</taxon>
    </lineage>
</organism>